<accession>A0A016U0P7</accession>
<feature type="transmembrane region" description="Helical" evidence="1">
    <location>
        <begin position="38"/>
        <end position="55"/>
    </location>
</feature>
<dbReference type="Proteomes" id="UP000024635">
    <property type="component" value="Unassembled WGS sequence"/>
</dbReference>
<keyword evidence="1" id="KW-1133">Transmembrane helix</keyword>
<dbReference type="PANTHER" id="PTHR31562:SF8">
    <property type="entry name" value="ALPHA-1,6-MANNOSYLTRANSFERASE"/>
    <property type="match status" value="1"/>
</dbReference>
<dbReference type="PANTHER" id="PTHR31562">
    <property type="entry name" value="PROTEIN CBG18972"/>
    <property type="match status" value="1"/>
</dbReference>
<organism evidence="2 3">
    <name type="scientific">Ancylostoma ceylanicum</name>
    <dbReference type="NCBI Taxonomy" id="53326"/>
    <lineage>
        <taxon>Eukaryota</taxon>
        <taxon>Metazoa</taxon>
        <taxon>Ecdysozoa</taxon>
        <taxon>Nematoda</taxon>
        <taxon>Chromadorea</taxon>
        <taxon>Rhabditida</taxon>
        <taxon>Rhabditina</taxon>
        <taxon>Rhabditomorpha</taxon>
        <taxon>Strongyloidea</taxon>
        <taxon>Ancylostomatidae</taxon>
        <taxon>Ancylostomatinae</taxon>
        <taxon>Ancylostoma</taxon>
    </lineage>
</organism>
<keyword evidence="3" id="KW-1185">Reference proteome</keyword>
<dbReference type="EMBL" id="JARK01001401">
    <property type="protein sequence ID" value="EYC08665.1"/>
    <property type="molecule type" value="Genomic_DNA"/>
</dbReference>
<gene>
    <name evidence="2" type="primary">Acey_s0065.g3673</name>
    <name evidence="2" type="ORF">Y032_0065g3673</name>
</gene>
<reference evidence="3" key="1">
    <citation type="journal article" date="2015" name="Nat. Genet.">
        <title>The genome and transcriptome of the zoonotic hookworm Ancylostoma ceylanicum identify infection-specific gene families.</title>
        <authorList>
            <person name="Schwarz E.M."/>
            <person name="Hu Y."/>
            <person name="Antoshechkin I."/>
            <person name="Miller M.M."/>
            <person name="Sternberg P.W."/>
            <person name="Aroian R.V."/>
        </authorList>
    </citation>
    <scope>NUCLEOTIDE SEQUENCE</scope>
    <source>
        <strain evidence="3">HY135</strain>
    </source>
</reference>
<comment type="caution">
    <text evidence="2">The sequence shown here is derived from an EMBL/GenBank/DDBJ whole genome shotgun (WGS) entry which is preliminary data.</text>
</comment>
<dbReference type="AlphaFoldDB" id="A0A016U0P7"/>
<name>A0A016U0P7_9BILA</name>
<keyword evidence="1" id="KW-0812">Transmembrane</keyword>
<dbReference type="InterPro" id="IPR029044">
    <property type="entry name" value="Nucleotide-diphossugar_trans"/>
</dbReference>
<dbReference type="OrthoDB" id="407658at2759"/>
<protein>
    <recommendedName>
        <fullName evidence="4">Nucleotide-diphospho-sugar transferase domain-containing protein</fullName>
    </recommendedName>
</protein>
<evidence type="ECO:0000256" key="1">
    <source>
        <dbReference type="SAM" id="Phobius"/>
    </source>
</evidence>
<keyword evidence="1" id="KW-0472">Membrane</keyword>
<evidence type="ECO:0000313" key="2">
    <source>
        <dbReference type="EMBL" id="EYC08665.1"/>
    </source>
</evidence>
<sequence length="425" mass="49970">MLLQVSKRKLVTEGQFRTILPFVSIVSTQAKMSFRRRAIFIVLLFVAFIVIVEFNRSPISSLHDTQVVKRRDVKYARRRNMGECLPLFGKITVFIAYSGDITPRMYEVAQRTIQCYIKSTNYTLLVIDLDSDPRVLRSCGRHDEVFFRKHCAVALYLPETDWMLVLDADTGPPQVSGGSMIYKSVYDIYAFQGVVNPNHCIEEWIDDSVDVILYERIFNWEIMAGNYLVKNSRFGSEFLRDLANYEFRLPDSWHGNDQGALMMLLLEVLIPECIDEYHACEEYWVNATDYESYMAVVVCVRMALGARRIWPGKIRIYRRFGAFARDGWATHEWWSEEDFMFHGWKENSIEEFDSPFEREIDLRLCGRGLEGWKWKEEKKKSIEEIREEIIVVEQFYREEFPKEGRVHPFIDKLSVAGCYPNCDQR</sequence>
<dbReference type="Pfam" id="PF03314">
    <property type="entry name" value="DUF273"/>
    <property type="match status" value="1"/>
</dbReference>
<proteinExistence type="predicted"/>
<dbReference type="InterPro" id="IPR004988">
    <property type="entry name" value="DUF273"/>
</dbReference>
<evidence type="ECO:0008006" key="4">
    <source>
        <dbReference type="Google" id="ProtNLM"/>
    </source>
</evidence>
<evidence type="ECO:0000313" key="3">
    <source>
        <dbReference type="Proteomes" id="UP000024635"/>
    </source>
</evidence>
<dbReference type="Gene3D" id="3.90.550.10">
    <property type="entry name" value="Spore Coat Polysaccharide Biosynthesis Protein SpsA, Chain A"/>
    <property type="match status" value="1"/>
</dbReference>